<dbReference type="EMBL" id="JABXBU010001863">
    <property type="protein sequence ID" value="KAF8782463.1"/>
    <property type="molecule type" value="Genomic_DNA"/>
</dbReference>
<evidence type="ECO:0000313" key="1">
    <source>
        <dbReference type="EMBL" id="KAF8782463.1"/>
    </source>
</evidence>
<reference evidence="1" key="1">
    <citation type="journal article" date="2020" name="bioRxiv">
        <title>Chromosome-level reference genome of the European wasp spider Argiope bruennichi: a resource for studies on range expansion and evolutionary adaptation.</title>
        <authorList>
            <person name="Sheffer M.M."/>
            <person name="Hoppe A."/>
            <person name="Krehenwinkel H."/>
            <person name="Uhl G."/>
            <person name="Kuss A.W."/>
            <person name="Jensen L."/>
            <person name="Jensen C."/>
            <person name="Gillespie R.G."/>
            <person name="Hoff K.J."/>
            <person name="Prost S."/>
        </authorList>
    </citation>
    <scope>NUCLEOTIDE SEQUENCE</scope>
</reference>
<gene>
    <name evidence="1" type="ORF">HNY73_012745</name>
</gene>
<organism evidence="1 2">
    <name type="scientific">Argiope bruennichi</name>
    <name type="common">Wasp spider</name>
    <name type="synonym">Aranea bruennichi</name>
    <dbReference type="NCBI Taxonomy" id="94029"/>
    <lineage>
        <taxon>Eukaryota</taxon>
        <taxon>Metazoa</taxon>
        <taxon>Ecdysozoa</taxon>
        <taxon>Arthropoda</taxon>
        <taxon>Chelicerata</taxon>
        <taxon>Arachnida</taxon>
        <taxon>Araneae</taxon>
        <taxon>Araneomorphae</taxon>
        <taxon>Entelegynae</taxon>
        <taxon>Araneoidea</taxon>
        <taxon>Araneidae</taxon>
        <taxon>Argiope</taxon>
    </lineage>
</organism>
<comment type="caution">
    <text evidence="1">The sequence shown here is derived from an EMBL/GenBank/DDBJ whole genome shotgun (WGS) entry which is preliminary data.</text>
</comment>
<dbReference type="AlphaFoldDB" id="A0A8T0EVW5"/>
<reference evidence="1" key="2">
    <citation type="submission" date="2020-06" db="EMBL/GenBank/DDBJ databases">
        <authorList>
            <person name="Sheffer M."/>
        </authorList>
    </citation>
    <scope>NUCLEOTIDE SEQUENCE</scope>
</reference>
<accession>A0A8T0EVW5</accession>
<name>A0A8T0EVW5_ARGBR</name>
<dbReference type="Proteomes" id="UP000807504">
    <property type="component" value="Unassembled WGS sequence"/>
</dbReference>
<sequence length="96" mass="11069">MHVCAIPPICYHFIPELLCCYHCFRETFVSAIQLLPLGEECLFIFPINASLVSKKNHFLSALVSRIKFSPQLETKKTVDELASPFFKLLLDLWLQI</sequence>
<proteinExistence type="predicted"/>
<keyword evidence="2" id="KW-1185">Reference proteome</keyword>
<protein>
    <submittedName>
        <fullName evidence="1">Uncharacterized protein</fullName>
    </submittedName>
</protein>
<evidence type="ECO:0000313" key="2">
    <source>
        <dbReference type="Proteomes" id="UP000807504"/>
    </source>
</evidence>